<dbReference type="SUPFAM" id="SSF48452">
    <property type="entry name" value="TPR-like"/>
    <property type="match status" value="1"/>
</dbReference>
<dbReference type="InterPro" id="IPR033985">
    <property type="entry name" value="SusD-like_N"/>
</dbReference>
<comment type="subcellular location">
    <subcellularLocation>
        <location evidence="1">Cell outer membrane</location>
    </subcellularLocation>
</comment>
<reference evidence="9 10" key="1">
    <citation type="submission" date="2018-08" db="EMBL/GenBank/DDBJ databases">
        <title>A genome reference for cultivated species of the human gut microbiota.</title>
        <authorList>
            <person name="Zou Y."/>
            <person name="Xue W."/>
            <person name="Luo G."/>
        </authorList>
    </citation>
    <scope>NUCLEOTIDE SEQUENCE [LARGE SCALE GENOMIC DNA]</scope>
    <source>
        <strain evidence="9 10">AF25-6</strain>
    </source>
</reference>
<dbReference type="InterPro" id="IPR012944">
    <property type="entry name" value="SusD_RagB_dom"/>
</dbReference>
<proteinExistence type="inferred from homology"/>
<gene>
    <name evidence="9" type="ORF">DWY58_06745</name>
</gene>
<keyword evidence="3 6" id="KW-0732">Signal</keyword>
<evidence type="ECO:0000256" key="3">
    <source>
        <dbReference type="ARBA" id="ARBA00022729"/>
    </source>
</evidence>
<comment type="caution">
    <text evidence="9">The sequence shown here is derived from an EMBL/GenBank/DDBJ whole genome shotgun (WGS) entry which is preliminary data.</text>
</comment>
<dbReference type="InterPro" id="IPR011990">
    <property type="entry name" value="TPR-like_helical_dom_sf"/>
</dbReference>
<dbReference type="Gene3D" id="1.25.40.390">
    <property type="match status" value="1"/>
</dbReference>
<accession>A0A412E6S3</accession>
<dbReference type="RefSeq" id="WP_117917289.1">
    <property type="nucleotide sequence ID" value="NZ_QRUB01000004.1"/>
</dbReference>
<dbReference type="PROSITE" id="PS51257">
    <property type="entry name" value="PROKAR_LIPOPROTEIN"/>
    <property type="match status" value="1"/>
</dbReference>
<dbReference type="EMBL" id="QRUB01000004">
    <property type="protein sequence ID" value="RGR28484.1"/>
    <property type="molecule type" value="Genomic_DNA"/>
</dbReference>
<sequence length="689" mass="78163">MKKKFIYIATLICGLFLTSSCDDMLDTDSLSTDGLSYVCSNPTDARKMVSHVYSYFCEDTYSSRMGTNWMQNTDVEVGFVNKAQRENTDRRGVWCLNMKYFSDILNCWDNTYKAIDFANQCIKGIAESERYAEGDKDMKQLLGEAYCLRAYWYWMLCNFWGDVPFATTPSTKDDMHNDPRTDKNIIYTHCIQDLINIEEDMQWSSEIGVEYMNREFALGFIAKLAMFRAGYSMQADGTMARCNETGEEYTVTYKDENGNETTASSADDYYKVARAYALKLIKLKDRALNPNFKEIFDNQINGCNPATGDVLFELGYVSNSGGDIGWCHGLSVVNSSKGSGTTYTNLTPSYACSFAPTDQRLAATCANFRWLYDNKQNAVDGFNVQPAKWCRMDLVTATESKGTGINWPILRYSDVLLLLAEAENEINNAPTQTAKDMLKRVRERAFINASDKAVQVDGYINALEDHDTFKQAIINERAWEFGGENIRKFDLIRWNYYSDAIVNTIEWMRNIAINYLQLKSEGDELIYDKNKPVEPQNIADRLYFKYQAGKVVYEAGNSNLYTTYYDRSTSPYKEAESLKDDDIKNAGATYEGLKYISFVDGFISVNEKDPETNQAYGKDEAGDPIKKGVINERITSSWYGLTEGVLVIGTEDISNLRTKVTPYVFPIPSDRIMSSGGVLSNDGYAIRNK</sequence>
<dbReference type="Pfam" id="PF07980">
    <property type="entry name" value="SusD_RagB"/>
    <property type="match status" value="1"/>
</dbReference>
<keyword evidence="5" id="KW-0998">Cell outer membrane</keyword>
<dbReference type="AlphaFoldDB" id="A0A412E6S3"/>
<evidence type="ECO:0000259" key="8">
    <source>
        <dbReference type="Pfam" id="PF14322"/>
    </source>
</evidence>
<protein>
    <submittedName>
        <fullName evidence="9">RagB/SusD family nutrient uptake outer membrane protein</fullName>
    </submittedName>
</protein>
<evidence type="ECO:0000313" key="9">
    <source>
        <dbReference type="EMBL" id="RGR28484.1"/>
    </source>
</evidence>
<evidence type="ECO:0000256" key="4">
    <source>
        <dbReference type="ARBA" id="ARBA00023136"/>
    </source>
</evidence>
<organism evidence="9 10">
    <name type="scientific">Bacteroides stercoris</name>
    <dbReference type="NCBI Taxonomy" id="46506"/>
    <lineage>
        <taxon>Bacteria</taxon>
        <taxon>Pseudomonadati</taxon>
        <taxon>Bacteroidota</taxon>
        <taxon>Bacteroidia</taxon>
        <taxon>Bacteroidales</taxon>
        <taxon>Bacteroidaceae</taxon>
        <taxon>Bacteroides</taxon>
    </lineage>
</organism>
<feature type="signal peptide" evidence="6">
    <location>
        <begin position="1"/>
        <end position="21"/>
    </location>
</feature>
<evidence type="ECO:0000256" key="6">
    <source>
        <dbReference type="SAM" id="SignalP"/>
    </source>
</evidence>
<keyword evidence="4" id="KW-0472">Membrane</keyword>
<dbReference type="Pfam" id="PF14322">
    <property type="entry name" value="SusD-like_3"/>
    <property type="match status" value="1"/>
</dbReference>
<evidence type="ECO:0000256" key="2">
    <source>
        <dbReference type="ARBA" id="ARBA00006275"/>
    </source>
</evidence>
<evidence type="ECO:0000259" key="7">
    <source>
        <dbReference type="Pfam" id="PF07980"/>
    </source>
</evidence>
<comment type="similarity">
    <text evidence="2">Belongs to the SusD family.</text>
</comment>
<feature type="domain" description="SusD-like N-terminal" evidence="8">
    <location>
        <begin position="102"/>
        <end position="201"/>
    </location>
</feature>
<dbReference type="GO" id="GO:0009279">
    <property type="term" value="C:cell outer membrane"/>
    <property type="evidence" value="ECO:0007669"/>
    <property type="project" value="UniProtKB-SubCell"/>
</dbReference>
<evidence type="ECO:0000256" key="1">
    <source>
        <dbReference type="ARBA" id="ARBA00004442"/>
    </source>
</evidence>
<evidence type="ECO:0000313" key="10">
    <source>
        <dbReference type="Proteomes" id="UP000284161"/>
    </source>
</evidence>
<name>A0A412E6S3_BACSE</name>
<dbReference type="Proteomes" id="UP000284161">
    <property type="component" value="Unassembled WGS sequence"/>
</dbReference>
<feature type="domain" description="RagB/SusD" evidence="7">
    <location>
        <begin position="383"/>
        <end position="684"/>
    </location>
</feature>
<feature type="chain" id="PRO_5018971865" evidence="6">
    <location>
        <begin position="22"/>
        <end position="689"/>
    </location>
</feature>
<evidence type="ECO:0000256" key="5">
    <source>
        <dbReference type="ARBA" id="ARBA00023237"/>
    </source>
</evidence>